<dbReference type="AlphaFoldDB" id="A0A370GC71"/>
<dbReference type="GO" id="GO:0003824">
    <property type="term" value="F:catalytic activity"/>
    <property type="evidence" value="ECO:0007669"/>
    <property type="project" value="UniProtKB-ARBA"/>
</dbReference>
<organism evidence="3 4">
    <name type="scientific">Falsibacillus pallidus</name>
    <dbReference type="NCBI Taxonomy" id="493781"/>
    <lineage>
        <taxon>Bacteria</taxon>
        <taxon>Bacillati</taxon>
        <taxon>Bacillota</taxon>
        <taxon>Bacilli</taxon>
        <taxon>Bacillales</taxon>
        <taxon>Bacillaceae</taxon>
        <taxon>Falsibacillus</taxon>
    </lineage>
</organism>
<evidence type="ECO:0000259" key="2">
    <source>
        <dbReference type="Pfam" id="PF11575"/>
    </source>
</evidence>
<dbReference type="InterPro" id="IPR022770">
    <property type="entry name" value="IucA/IucC-like_C"/>
</dbReference>
<dbReference type="Proteomes" id="UP000255326">
    <property type="component" value="Unassembled WGS sequence"/>
</dbReference>
<dbReference type="InterPro" id="IPR024726">
    <property type="entry name" value="FhuF_C"/>
</dbReference>
<comment type="caution">
    <text evidence="3">The sequence shown here is derived from an EMBL/GenBank/DDBJ whole genome shotgun (WGS) entry which is preliminary data.</text>
</comment>
<dbReference type="Pfam" id="PF06276">
    <property type="entry name" value="FhuF"/>
    <property type="match status" value="1"/>
</dbReference>
<name>A0A370GC71_9BACI</name>
<gene>
    <name evidence="3" type="ORF">DFR59_10865</name>
</gene>
<reference evidence="3 4" key="1">
    <citation type="submission" date="2018-07" db="EMBL/GenBank/DDBJ databases">
        <title>Genomic Encyclopedia of Type Strains, Phase IV (KMG-IV): sequencing the most valuable type-strain genomes for metagenomic binning, comparative biology and taxonomic classification.</title>
        <authorList>
            <person name="Goeker M."/>
        </authorList>
    </citation>
    <scope>NUCLEOTIDE SEQUENCE [LARGE SCALE GENOMIC DNA]</scope>
    <source>
        <strain evidence="3 4">DSM 25281</strain>
    </source>
</reference>
<evidence type="ECO:0000259" key="1">
    <source>
        <dbReference type="Pfam" id="PF06276"/>
    </source>
</evidence>
<feature type="domain" description="Ferric siderophore reductase C-terminal" evidence="2">
    <location>
        <begin position="221"/>
        <end position="242"/>
    </location>
</feature>
<dbReference type="Pfam" id="PF11575">
    <property type="entry name" value="FhuF_C"/>
    <property type="match status" value="1"/>
</dbReference>
<keyword evidence="4" id="KW-1185">Reference proteome</keyword>
<dbReference type="EMBL" id="QQAY01000008">
    <property type="protein sequence ID" value="RDI41415.1"/>
    <property type="molecule type" value="Genomic_DNA"/>
</dbReference>
<protein>
    <submittedName>
        <fullName evidence="3">Ferric iron reductase protein FhuF</fullName>
    </submittedName>
</protein>
<proteinExistence type="predicted"/>
<sequence>MYEGWTKEEVEELKKFRLIDRIPASAAFHLSDFHTSRHVRERIATTGGSGRILERQAAASILVKRLSFLAVIYFHSMTAFNRRPILDAEKIYVAEHEKEGLRLLDFYFDQPSMMPYDETIDRSIWLKEGWEYLFHEWLMPVFDVLKEEVRISEYILWENTAVYLYWLYETVLEDRPQALQDFEELIHPGAFQPNGMKGINPFNKFYFPKSLNGDGKEVRMRKTCCLSYLSDEKGTRCQTCPLFCHNRNLERGESLG</sequence>
<evidence type="ECO:0000313" key="4">
    <source>
        <dbReference type="Proteomes" id="UP000255326"/>
    </source>
</evidence>
<dbReference type="OrthoDB" id="5870636at2"/>
<evidence type="ECO:0000313" key="3">
    <source>
        <dbReference type="EMBL" id="RDI41415.1"/>
    </source>
</evidence>
<dbReference type="GO" id="GO:0051537">
    <property type="term" value="F:2 iron, 2 sulfur cluster binding"/>
    <property type="evidence" value="ECO:0007669"/>
    <property type="project" value="InterPro"/>
</dbReference>
<accession>A0A370GC71</accession>
<dbReference type="RefSeq" id="WP_114746077.1">
    <property type="nucleotide sequence ID" value="NZ_QQAY01000008.1"/>
</dbReference>
<feature type="domain" description="Aerobactin siderophore biosynthesis IucA/IucC-like C-terminal" evidence="1">
    <location>
        <begin position="121"/>
        <end position="183"/>
    </location>
</feature>